<organism evidence="1 2">
    <name type="scientific">Panagrolaimus sp. JU765</name>
    <dbReference type="NCBI Taxonomy" id="591449"/>
    <lineage>
        <taxon>Eukaryota</taxon>
        <taxon>Metazoa</taxon>
        <taxon>Ecdysozoa</taxon>
        <taxon>Nematoda</taxon>
        <taxon>Chromadorea</taxon>
        <taxon>Rhabditida</taxon>
        <taxon>Tylenchina</taxon>
        <taxon>Panagrolaimomorpha</taxon>
        <taxon>Panagrolaimoidea</taxon>
        <taxon>Panagrolaimidae</taxon>
        <taxon>Panagrolaimus</taxon>
    </lineage>
</organism>
<dbReference type="Proteomes" id="UP000887576">
    <property type="component" value="Unplaced"/>
</dbReference>
<reference evidence="2" key="1">
    <citation type="submission" date="2022-11" db="UniProtKB">
        <authorList>
            <consortium name="WormBaseParasite"/>
        </authorList>
    </citation>
    <scope>IDENTIFICATION</scope>
</reference>
<protein>
    <submittedName>
        <fullName evidence="2">Chromo domain-containing protein</fullName>
    </submittedName>
</protein>
<accession>A0AC34RQB3</accession>
<sequence length="286" mass="31735">MFLVRWKGYGPEADSWEPEDILMEDASEVVSEFMEQFKNEKKKRSSRKRTTPSTFKTPSRASSVTSKKEDAAYLPENYDVNNNNNGKRKKTKHAGNSPSKSSPKTVPLITDFSRLNRVPWFMDSSSDSETESAKDQGILPMTVNSDNFSTYEPPATTTGMNNSLEPMFKAIHSMEHVSSTVPSTIPSTVPSIESMPSVGHYFDPVASIGSGIMPLTMNNFDNMAMDYMADTVATTMNVPMTTTVPVELFSPIVQSNLSESSQSMEIVHNLASTTYSEQPMTSMKRN</sequence>
<evidence type="ECO:0000313" key="1">
    <source>
        <dbReference type="Proteomes" id="UP000887576"/>
    </source>
</evidence>
<name>A0AC34RQB3_9BILA</name>
<proteinExistence type="predicted"/>
<dbReference type="WBParaSite" id="JU765_v2.g9078.t1">
    <property type="protein sequence ID" value="JU765_v2.g9078.t1"/>
    <property type="gene ID" value="JU765_v2.g9078"/>
</dbReference>
<evidence type="ECO:0000313" key="2">
    <source>
        <dbReference type="WBParaSite" id="JU765_v2.g9078.t1"/>
    </source>
</evidence>